<gene>
    <name evidence="2" type="ORF">CMC5_055980</name>
</gene>
<feature type="domain" description="ATPase AAA-type core" evidence="1">
    <location>
        <begin position="413"/>
        <end position="496"/>
    </location>
</feature>
<dbReference type="InterPro" id="IPR027417">
    <property type="entry name" value="P-loop_NTPase"/>
</dbReference>
<evidence type="ECO:0000259" key="1">
    <source>
        <dbReference type="Pfam" id="PF13304"/>
    </source>
</evidence>
<dbReference type="Gene3D" id="3.40.50.300">
    <property type="entry name" value="P-loop containing nucleotide triphosphate hydrolases"/>
    <property type="match status" value="2"/>
</dbReference>
<protein>
    <recommendedName>
        <fullName evidence="1">ATPase AAA-type core domain-containing protein</fullName>
    </recommendedName>
</protein>
<evidence type="ECO:0000313" key="3">
    <source>
        <dbReference type="Proteomes" id="UP000067626"/>
    </source>
</evidence>
<sequence length="550" mass="60398">MSDKQPHDTVTPEARKLLKGLIHEVVTTARLPLHISVNAKNAPWIIDELRSSGLVVDWRDGTLLPTLRALRLIADHPSRRLLAATKGVFNALREFYIEDAARARSTTELVSRGNVQNTLAVKALTVLVASTSITQGLSLEGNTGRVTGAQPSDRILIDDPFAPEPIEPLPSLEGPVSIFFRDFHGLAKVTWSPEGVCLVAGPNGSGKSTLLDALAFLRDAFVRGVPHAVTQQRGATGIRRLDASGPPEVLLGMSVGDVSWELRLTVEGSSVGAAPGEVVKRAEQVLLRRAAHSDVWYLGRDRRSADTEGRTCLRVSWEVQQSPVLAPLVNALRSFQVYGLYSLEGLRNGGTGSEGEERLDPSGKNLFIVLRNWKAAPRRFGDKFAWVLRQAKLAFPGLIDDIEFDPPVGQIVPTRFYKPGVQTALPMHRAPDGLLVGLLHLTAVASAQEGAVIAIEEMENQLHPHAIRKLLAAMREIAEERRLTILLTTHSPVLMNEFRDQPEQFYVLEPGRDVLPVSLDQLHDPEWLAHFQLGDLYDRLEFGAPRPQGV</sequence>
<dbReference type="Pfam" id="PF13304">
    <property type="entry name" value="AAA_21"/>
    <property type="match status" value="1"/>
</dbReference>
<dbReference type="RefSeq" id="WP_050433194.1">
    <property type="nucleotide sequence ID" value="NZ_CP012159.1"/>
</dbReference>
<dbReference type="PANTHER" id="PTHR43581:SF4">
    <property type="entry name" value="ATP_GTP PHOSPHATASE"/>
    <property type="match status" value="1"/>
</dbReference>
<dbReference type="InterPro" id="IPR051396">
    <property type="entry name" value="Bact_Antivir_Def_Nuclease"/>
</dbReference>
<keyword evidence="3" id="KW-1185">Reference proteome</keyword>
<reference evidence="2 3" key="1">
    <citation type="submission" date="2015-07" db="EMBL/GenBank/DDBJ databases">
        <title>Genome analysis of myxobacterium Chondromyces crocatus Cm c5 reveals a high potential for natural compound synthesis and the genetic basis for the loss of fruiting body formation.</title>
        <authorList>
            <person name="Zaburannyi N."/>
            <person name="Bunk B."/>
            <person name="Maier J."/>
            <person name="Overmann J."/>
            <person name="Mueller R."/>
        </authorList>
    </citation>
    <scope>NUCLEOTIDE SEQUENCE [LARGE SCALE GENOMIC DNA]</scope>
    <source>
        <strain evidence="2 3">Cm c5</strain>
    </source>
</reference>
<dbReference type="SUPFAM" id="SSF52540">
    <property type="entry name" value="P-loop containing nucleoside triphosphate hydrolases"/>
    <property type="match status" value="1"/>
</dbReference>
<dbReference type="EMBL" id="CP012159">
    <property type="protein sequence ID" value="AKT41398.1"/>
    <property type="molecule type" value="Genomic_DNA"/>
</dbReference>
<dbReference type="KEGG" id="ccro:CMC5_055980"/>
<dbReference type="InterPro" id="IPR003959">
    <property type="entry name" value="ATPase_AAA_core"/>
</dbReference>
<name>A0A0K1ELA6_CHOCO</name>
<dbReference type="PANTHER" id="PTHR43581">
    <property type="entry name" value="ATP/GTP PHOSPHATASE"/>
    <property type="match status" value="1"/>
</dbReference>
<dbReference type="Pfam" id="PF13555">
    <property type="entry name" value="AAA_29"/>
    <property type="match status" value="1"/>
</dbReference>
<dbReference type="AlphaFoldDB" id="A0A0K1ELA6"/>
<dbReference type="GO" id="GO:0016887">
    <property type="term" value="F:ATP hydrolysis activity"/>
    <property type="evidence" value="ECO:0007669"/>
    <property type="project" value="InterPro"/>
</dbReference>
<organism evidence="2 3">
    <name type="scientific">Chondromyces crocatus</name>
    <dbReference type="NCBI Taxonomy" id="52"/>
    <lineage>
        <taxon>Bacteria</taxon>
        <taxon>Pseudomonadati</taxon>
        <taxon>Myxococcota</taxon>
        <taxon>Polyangia</taxon>
        <taxon>Polyangiales</taxon>
        <taxon>Polyangiaceae</taxon>
        <taxon>Chondromyces</taxon>
    </lineage>
</organism>
<dbReference type="STRING" id="52.CMC5_055980"/>
<accession>A0A0K1ELA6</accession>
<dbReference type="Proteomes" id="UP000067626">
    <property type="component" value="Chromosome"/>
</dbReference>
<dbReference type="OrthoDB" id="5507830at2"/>
<dbReference type="GO" id="GO:0005524">
    <property type="term" value="F:ATP binding"/>
    <property type="evidence" value="ECO:0007669"/>
    <property type="project" value="InterPro"/>
</dbReference>
<proteinExistence type="predicted"/>
<evidence type="ECO:0000313" key="2">
    <source>
        <dbReference type="EMBL" id="AKT41398.1"/>
    </source>
</evidence>